<evidence type="ECO:0000313" key="7">
    <source>
        <dbReference type="EMBL" id="NDV34147.1"/>
    </source>
</evidence>
<organism evidence="7">
    <name type="scientific">Arcella intermedia</name>
    <dbReference type="NCBI Taxonomy" id="1963864"/>
    <lineage>
        <taxon>Eukaryota</taxon>
        <taxon>Amoebozoa</taxon>
        <taxon>Tubulinea</taxon>
        <taxon>Elardia</taxon>
        <taxon>Arcellinida</taxon>
        <taxon>Sphaerothecina</taxon>
        <taxon>Arcellidae</taxon>
        <taxon>Arcella</taxon>
    </lineage>
</organism>
<protein>
    <recommendedName>
        <fullName evidence="6">RING-type domain-containing protein</fullName>
    </recommendedName>
</protein>
<reference evidence="7" key="1">
    <citation type="journal article" date="2020" name="J. Eukaryot. Microbiol.">
        <title>De novo Sequencing, Assembly and Annotation of the Transcriptome for the Free-Living Testate Amoeba Arcella intermedia.</title>
        <authorList>
            <person name="Ribeiro G.M."/>
            <person name="Porfirio-Sousa A.L."/>
            <person name="Maurer-Alcala X.X."/>
            <person name="Katz L.A."/>
            <person name="Lahr D.J.G."/>
        </authorList>
    </citation>
    <scope>NUCLEOTIDE SEQUENCE</scope>
</reference>
<dbReference type="Pfam" id="PF13639">
    <property type="entry name" value="zf-RING_2"/>
    <property type="match status" value="1"/>
</dbReference>
<evidence type="ECO:0000259" key="6">
    <source>
        <dbReference type="PROSITE" id="PS50089"/>
    </source>
</evidence>
<dbReference type="InterPro" id="IPR051834">
    <property type="entry name" value="RING_finger_E3_ligase"/>
</dbReference>
<dbReference type="InterPro" id="IPR013083">
    <property type="entry name" value="Znf_RING/FYVE/PHD"/>
</dbReference>
<dbReference type="GO" id="GO:0006511">
    <property type="term" value="P:ubiquitin-dependent protein catabolic process"/>
    <property type="evidence" value="ECO:0007669"/>
    <property type="project" value="TreeGrafter"/>
</dbReference>
<dbReference type="InterPro" id="IPR001841">
    <property type="entry name" value="Znf_RING"/>
</dbReference>
<feature type="compositionally biased region" description="Pro residues" evidence="5">
    <location>
        <begin position="224"/>
        <end position="252"/>
    </location>
</feature>
<feature type="compositionally biased region" description="Pro residues" evidence="5">
    <location>
        <begin position="260"/>
        <end position="272"/>
    </location>
</feature>
<dbReference type="EMBL" id="GIBP01005178">
    <property type="protein sequence ID" value="NDV34147.1"/>
    <property type="molecule type" value="Transcribed_RNA"/>
</dbReference>
<keyword evidence="1" id="KW-0479">Metal-binding</keyword>
<dbReference type="PANTHER" id="PTHR45931">
    <property type="entry name" value="SI:CH211-59O9.10"/>
    <property type="match status" value="1"/>
</dbReference>
<feature type="region of interest" description="Disordered" evidence="5">
    <location>
        <begin position="140"/>
        <end position="296"/>
    </location>
</feature>
<accession>A0A6B2LBF7</accession>
<dbReference type="CDD" id="cd16454">
    <property type="entry name" value="RING-H2_PA-TM-RING"/>
    <property type="match status" value="1"/>
</dbReference>
<sequence>MERVRERVRERLRDTRGRRRGDPLYSLQFIQRDFTADDYEMLLSLDENKINTKGATPLQIQSLLSITYSKDLQIVSDSCVVCLDAFIVEQQIKKLQCNHAYHSECIDKWLEKSRFCPVCNQEVLFEVDKEAGAIVKENKFEDQVSDTPHKQHRSQNTKERFLPRYARNNTTSLQPPSIPKKERTDEWGSVLAKPKLSASATLPPRPAPKPAPKLRETLTIPKPRSIPAPTPKSLPTPALAPKPTWIPKPRPTPTVTIIQKPPPTQPQPPKPKPSLVMMQDSDSDSDNDNEASSENL</sequence>
<evidence type="ECO:0000256" key="5">
    <source>
        <dbReference type="SAM" id="MobiDB-lite"/>
    </source>
</evidence>
<dbReference type="PROSITE" id="PS50089">
    <property type="entry name" value="ZF_RING_2"/>
    <property type="match status" value="1"/>
</dbReference>
<evidence type="ECO:0000256" key="1">
    <source>
        <dbReference type="ARBA" id="ARBA00022723"/>
    </source>
</evidence>
<dbReference type="AlphaFoldDB" id="A0A6B2LBF7"/>
<feature type="domain" description="RING-type" evidence="6">
    <location>
        <begin position="79"/>
        <end position="120"/>
    </location>
</feature>
<dbReference type="GO" id="GO:0005634">
    <property type="term" value="C:nucleus"/>
    <property type="evidence" value="ECO:0007669"/>
    <property type="project" value="TreeGrafter"/>
</dbReference>
<dbReference type="GO" id="GO:0061630">
    <property type="term" value="F:ubiquitin protein ligase activity"/>
    <property type="evidence" value="ECO:0007669"/>
    <property type="project" value="TreeGrafter"/>
</dbReference>
<dbReference type="PANTHER" id="PTHR45931:SF3">
    <property type="entry name" value="RING ZINC FINGER-CONTAINING PROTEIN"/>
    <property type="match status" value="1"/>
</dbReference>
<dbReference type="Gene3D" id="3.30.40.10">
    <property type="entry name" value="Zinc/RING finger domain, C3HC4 (zinc finger)"/>
    <property type="match status" value="1"/>
</dbReference>
<evidence type="ECO:0000256" key="2">
    <source>
        <dbReference type="ARBA" id="ARBA00022771"/>
    </source>
</evidence>
<feature type="compositionally biased region" description="Acidic residues" evidence="5">
    <location>
        <begin position="281"/>
        <end position="296"/>
    </location>
</feature>
<keyword evidence="3" id="KW-0862">Zinc</keyword>
<name>A0A6B2LBF7_9EUKA</name>
<proteinExistence type="predicted"/>
<evidence type="ECO:0000256" key="4">
    <source>
        <dbReference type="PROSITE-ProRule" id="PRU00175"/>
    </source>
</evidence>
<evidence type="ECO:0000256" key="3">
    <source>
        <dbReference type="ARBA" id="ARBA00022833"/>
    </source>
</evidence>
<dbReference type="SUPFAM" id="SSF57850">
    <property type="entry name" value="RING/U-box"/>
    <property type="match status" value="1"/>
</dbReference>
<dbReference type="GO" id="GO:0008270">
    <property type="term" value="F:zinc ion binding"/>
    <property type="evidence" value="ECO:0007669"/>
    <property type="project" value="UniProtKB-KW"/>
</dbReference>
<dbReference type="SMART" id="SM00184">
    <property type="entry name" value="RING"/>
    <property type="match status" value="1"/>
</dbReference>
<keyword evidence="2 4" id="KW-0863">Zinc-finger</keyword>